<comment type="similarity">
    <text evidence="1 5">Belongs to the cytochrome P450 family.</text>
</comment>
<evidence type="ECO:0000256" key="5">
    <source>
        <dbReference type="RuleBase" id="RU000461"/>
    </source>
</evidence>
<accession>A0A2X0N6I0</accession>
<evidence type="ECO:0000256" key="3">
    <source>
        <dbReference type="ARBA" id="ARBA00023002"/>
    </source>
</evidence>
<dbReference type="PRINTS" id="PR00385">
    <property type="entry name" value="P450"/>
</dbReference>
<evidence type="ECO:0000313" key="7">
    <source>
        <dbReference type="EMBL" id="SCZ87603.1"/>
    </source>
</evidence>
<keyword evidence="2 5" id="KW-0479">Metal-binding</keyword>
<evidence type="ECO:0000313" key="8">
    <source>
        <dbReference type="Proteomes" id="UP000249723"/>
    </source>
</evidence>
<evidence type="ECO:0000256" key="4">
    <source>
        <dbReference type="ARBA" id="ARBA00023004"/>
    </source>
</evidence>
<protein>
    <submittedName>
        <fullName evidence="7">BZ3500_MvSof-1268-A1-R1_Chr2-2g05069 protein</fullName>
    </submittedName>
</protein>
<keyword evidence="8" id="KW-1185">Reference proteome</keyword>
<dbReference type="GO" id="GO:0020037">
    <property type="term" value="F:heme binding"/>
    <property type="evidence" value="ECO:0007669"/>
    <property type="project" value="InterPro"/>
</dbReference>
<feature type="chain" id="PRO_5030060423" evidence="6">
    <location>
        <begin position="23"/>
        <end position="636"/>
    </location>
</feature>
<evidence type="ECO:0000256" key="1">
    <source>
        <dbReference type="ARBA" id="ARBA00010617"/>
    </source>
</evidence>
<dbReference type="GO" id="GO:0006629">
    <property type="term" value="P:lipid metabolic process"/>
    <property type="evidence" value="ECO:0007669"/>
    <property type="project" value="UniProtKB-ARBA"/>
</dbReference>
<reference evidence="8" key="1">
    <citation type="submission" date="2016-10" db="EMBL/GenBank/DDBJ databases">
        <authorList>
            <person name="Jeantristanb JTB J.-T."/>
            <person name="Ricardo R."/>
        </authorList>
    </citation>
    <scope>NUCLEOTIDE SEQUENCE [LARGE SCALE GENOMIC DNA]</scope>
</reference>
<dbReference type="InterPro" id="IPR036396">
    <property type="entry name" value="Cyt_P450_sf"/>
</dbReference>
<proteinExistence type="inferred from homology"/>
<dbReference type="GO" id="GO:0004497">
    <property type="term" value="F:monooxygenase activity"/>
    <property type="evidence" value="ECO:0007669"/>
    <property type="project" value="UniProtKB-KW"/>
</dbReference>
<dbReference type="STRING" id="289078.A0A2X0N6I0"/>
<gene>
    <name evidence="7" type="ORF">BZ3500_MVSOF-1268-A1-R1_CHR2-2G05069</name>
</gene>
<dbReference type="GO" id="GO:0016705">
    <property type="term" value="F:oxidoreductase activity, acting on paired donors, with incorporation or reduction of molecular oxygen"/>
    <property type="evidence" value="ECO:0007669"/>
    <property type="project" value="InterPro"/>
</dbReference>
<evidence type="ECO:0000256" key="6">
    <source>
        <dbReference type="SAM" id="SignalP"/>
    </source>
</evidence>
<dbReference type="Gene3D" id="1.10.630.10">
    <property type="entry name" value="Cytochrome P450"/>
    <property type="match status" value="2"/>
</dbReference>
<keyword evidence="4 5" id="KW-0408">Iron</keyword>
<dbReference type="Proteomes" id="UP000249723">
    <property type="component" value="Unassembled WGS sequence"/>
</dbReference>
<feature type="signal peptide" evidence="6">
    <location>
        <begin position="1"/>
        <end position="22"/>
    </location>
</feature>
<dbReference type="PANTHER" id="PTHR24296">
    <property type="entry name" value="CYTOCHROME P450"/>
    <property type="match status" value="1"/>
</dbReference>
<dbReference type="OrthoDB" id="1470350at2759"/>
<evidence type="ECO:0000256" key="2">
    <source>
        <dbReference type="ARBA" id="ARBA00022723"/>
    </source>
</evidence>
<dbReference type="EMBL" id="FMWP01000010">
    <property type="protein sequence ID" value="SCZ87603.1"/>
    <property type="molecule type" value="Genomic_DNA"/>
</dbReference>
<organism evidence="7 8">
    <name type="scientific">Microbotryum saponariae</name>
    <dbReference type="NCBI Taxonomy" id="289078"/>
    <lineage>
        <taxon>Eukaryota</taxon>
        <taxon>Fungi</taxon>
        <taxon>Dikarya</taxon>
        <taxon>Basidiomycota</taxon>
        <taxon>Pucciniomycotina</taxon>
        <taxon>Microbotryomycetes</taxon>
        <taxon>Microbotryales</taxon>
        <taxon>Microbotryaceae</taxon>
        <taxon>Microbotryum</taxon>
    </lineage>
</organism>
<name>A0A2X0N6I0_9BASI</name>
<dbReference type="Pfam" id="PF00067">
    <property type="entry name" value="p450"/>
    <property type="match status" value="2"/>
</dbReference>
<dbReference type="SUPFAM" id="SSF48264">
    <property type="entry name" value="Cytochrome P450"/>
    <property type="match status" value="2"/>
</dbReference>
<keyword evidence="5" id="KW-0503">Monooxygenase</keyword>
<dbReference type="InterPro" id="IPR001128">
    <property type="entry name" value="Cyt_P450"/>
</dbReference>
<sequence>MIFGAVALFMLYGLWSYRDGRAIGTSPLSSGTTYTKGRAFPCSETVSMPSGIQVRSRIEEEINSEALELIFTETRAQAPSATERKHITFTMPGVRMIELSRPNFIEHIQRTHFKNHGKGPTFYNNVKQVLGTLDNKAVDDHRNVVPRCARVFGRDIDSVSSRPAARPQGNAFRDIISQSLEKNLSTLSKILSKKAETGEVWASALHRTGTPLATGAEINPLLAAFELLSLFFRFTLNSFSDMAFGSAINALSTETDEPVPFAVAFDEAQGVMNGRFVKAIPKGSTSEPRLVHSGVSPSYGTAWRMRKAVRTIDDFSYKLIDERTKNGLNDVNPGENRNKSETDLLSLYMSIRDDQGKALSRKQLRDAIIAGRDTTGQACSWSMYRLIRHPEVVKKMSAEVDEMGSIDYDSYKTMKQTNAASNEALRLLKGPCDRSKEWRDQDEVWRDQKAECRKEEEAGRRDWSVLALEGRLTSCSGIDYYTQLRPPLEGGDFRRGWTTWGEDFSANLSFSNLWQALGDDLIPDGPYIKAGDFLECLEFGRVLFCAAIRFDYQISLSSYHVFNGGSRLCLGQDLARYESAALLATILRDFDFDFAPSYSEVQMLPTEDVPRYASSLTLPMLEPLMVVAMPHKRSTQ</sequence>
<keyword evidence="6" id="KW-0732">Signal</keyword>
<keyword evidence="5" id="KW-0349">Heme</keyword>
<dbReference type="PROSITE" id="PS00086">
    <property type="entry name" value="CYTOCHROME_P450"/>
    <property type="match status" value="1"/>
</dbReference>
<dbReference type="AlphaFoldDB" id="A0A2X0N6I0"/>
<dbReference type="GO" id="GO:0005506">
    <property type="term" value="F:iron ion binding"/>
    <property type="evidence" value="ECO:0007669"/>
    <property type="project" value="InterPro"/>
</dbReference>
<dbReference type="InterPro" id="IPR017972">
    <property type="entry name" value="Cyt_P450_CS"/>
</dbReference>
<keyword evidence="3 5" id="KW-0560">Oxidoreductase</keyword>